<dbReference type="FunFam" id="3.10.20.810:FF:000001">
    <property type="entry name" value="Histidine biosynthesis bifunctional protein HisIE"/>
    <property type="match status" value="1"/>
</dbReference>
<organism evidence="10">
    <name type="scientific">freshwater metagenome</name>
    <dbReference type="NCBI Taxonomy" id="449393"/>
    <lineage>
        <taxon>unclassified sequences</taxon>
        <taxon>metagenomes</taxon>
        <taxon>ecological metagenomes</taxon>
    </lineage>
</organism>
<comment type="catalytic activity">
    <reaction evidence="1">
        <text>1-(5-phospho-beta-D-ribosyl)-5'-AMP + H2O = 1-(5-phospho-beta-D-ribosyl)-5-[(5-phospho-beta-D-ribosylamino)methylideneamino]imidazole-4-carboxamide</text>
        <dbReference type="Rhea" id="RHEA:20049"/>
        <dbReference type="ChEBI" id="CHEBI:15377"/>
        <dbReference type="ChEBI" id="CHEBI:58435"/>
        <dbReference type="ChEBI" id="CHEBI:59457"/>
        <dbReference type="EC" id="3.5.4.19"/>
    </reaction>
</comment>
<keyword evidence="5" id="KW-0963">Cytoplasm</keyword>
<dbReference type="EC" id="3.5.4.19" evidence="3"/>
<evidence type="ECO:0000256" key="1">
    <source>
        <dbReference type="ARBA" id="ARBA00000024"/>
    </source>
</evidence>
<dbReference type="PANTHER" id="PTHR42945:SF1">
    <property type="entry name" value="HISTIDINE BIOSYNTHESIS BIFUNCTIONAL PROTEIN HIS7"/>
    <property type="match status" value="1"/>
</dbReference>
<dbReference type="PANTHER" id="PTHR42945">
    <property type="entry name" value="HISTIDINE BIOSYNTHESIS BIFUNCTIONAL PROTEIN"/>
    <property type="match status" value="1"/>
</dbReference>
<dbReference type="InterPro" id="IPR026660">
    <property type="entry name" value="PRA-CH"/>
</dbReference>
<evidence type="ECO:0000259" key="9">
    <source>
        <dbReference type="Pfam" id="PF01502"/>
    </source>
</evidence>
<keyword evidence="8" id="KW-0368">Histidine biosynthesis</keyword>
<protein>
    <recommendedName>
        <fullName evidence="4">Histidine biosynthesis bifunctional protein HisIE</fullName>
        <ecNumber evidence="3">3.5.4.19</ecNumber>
    </recommendedName>
</protein>
<feature type="domain" description="Phosphoribosyl-AMP cyclohydrolase" evidence="9">
    <location>
        <begin position="32"/>
        <end position="104"/>
    </location>
</feature>
<evidence type="ECO:0000256" key="4">
    <source>
        <dbReference type="ARBA" id="ARBA00017720"/>
    </source>
</evidence>
<dbReference type="Pfam" id="PF01502">
    <property type="entry name" value="PRA-CH"/>
    <property type="match status" value="1"/>
</dbReference>
<comment type="pathway">
    <text evidence="2">Amino-acid biosynthesis; L-histidine biosynthesis; L-histidine from 5-phospho-alpha-D-ribose 1-diphosphate: step 3/9.</text>
</comment>
<keyword evidence="6" id="KW-0028">Amino-acid biosynthesis</keyword>
<dbReference type="InterPro" id="IPR002496">
    <property type="entry name" value="PRib_AMP_CycHydrolase_dom"/>
</dbReference>
<dbReference type="GO" id="GO:0004636">
    <property type="term" value="F:phosphoribosyl-ATP diphosphatase activity"/>
    <property type="evidence" value="ECO:0007669"/>
    <property type="project" value="UniProtKB-ARBA"/>
</dbReference>
<evidence type="ECO:0000256" key="8">
    <source>
        <dbReference type="ARBA" id="ARBA00023102"/>
    </source>
</evidence>
<evidence type="ECO:0000256" key="5">
    <source>
        <dbReference type="ARBA" id="ARBA00022490"/>
    </source>
</evidence>
<evidence type="ECO:0000256" key="2">
    <source>
        <dbReference type="ARBA" id="ARBA00005169"/>
    </source>
</evidence>
<keyword evidence="7" id="KW-0378">Hydrolase</keyword>
<evidence type="ECO:0000256" key="3">
    <source>
        <dbReference type="ARBA" id="ARBA00012721"/>
    </source>
</evidence>
<reference evidence="10" key="1">
    <citation type="submission" date="2020-05" db="EMBL/GenBank/DDBJ databases">
        <authorList>
            <person name="Chiriac C."/>
            <person name="Salcher M."/>
            <person name="Ghai R."/>
            <person name="Kavagutti S V."/>
        </authorList>
    </citation>
    <scope>NUCLEOTIDE SEQUENCE</scope>
</reference>
<dbReference type="UniPathway" id="UPA00031">
    <property type="reaction ID" value="UER00008"/>
</dbReference>
<name>A0A6J7U7Y1_9ZZZZ</name>
<dbReference type="AlphaFoldDB" id="A0A6J7U7Y1"/>
<dbReference type="InterPro" id="IPR038019">
    <property type="entry name" value="PRib_AMP_CycHydrolase_sf"/>
</dbReference>
<sequence>MNISADLANLLDRENGLVAVVVQEDESNEVLMLAWMNRQALEQSLESHQATYWSRSRNELWVKGATSGNTQEVVSASLDCDGDAILLRVNQKGSACHTGSHSCFSNEIEI</sequence>
<dbReference type="EMBL" id="CAFBQS010000066">
    <property type="protein sequence ID" value="CAB5062584.1"/>
    <property type="molecule type" value="Genomic_DNA"/>
</dbReference>
<accession>A0A6J7U7Y1</accession>
<dbReference type="NCBIfam" id="NF000768">
    <property type="entry name" value="PRK00051.1"/>
    <property type="match status" value="1"/>
</dbReference>
<dbReference type="GO" id="GO:0004635">
    <property type="term" value="F:phosphoribosyl-AMP cyclohydrolase activity"/>
    <property type="evidence" value="ECO:0007669"/>
    <property type="project" value="UniProtKB-EC"/>
</dbReference>
<dbReference type="GO" id="GO:0000105">
    <property type="term" value="P:L-histidine biosynthetic process"/>
    <property type="evidence" value="ECO:0007669"/>
    <property type="project" value="UniProtKB-UniPathway"/>
</dbReference>
<proteinExistence type="inferred from homology"/>
<evidence type="ECO:0000313" key="10">
    <source>
        <dbReference type="EMBL" id="CAB5062584.1"/>
    </source>
</evidence>
<gene>
    <name evidence="10" type="ORF">UFOPK4366_00461</name>
</gene>
<dbReference type="HAMAP" id="MF_01021">
    <property type="entry name" value="HisI"/>
    <property type="match status" value="1"/>
</dbReference>
<dbReference type="SUPFAM" id="SSF141734">
    <property type="entry name" value="HisI-like"/>
    <property type="match status" value="1"/>
</dbReference>
<dbReference type="Gene3D" id="3.10.20.810">
    <property type="entry name" value="Phosphoribosyl-AMP cyclohydrolase"/>
    <property type="match status" value="1"/>
</dbReference>
<evidence type="ECO:0000256" key="7">
    <source>
        <dbReference type="ARBA" id="ARBA00022801"/>
    </source>
</evidence>
<evidence type="ECO:0000256" key="6">
    <source>
        <dbReference type="ARBA" id="ARBA00022605"/>
    </source>
</evidence>